<protein>
    <submittedName>
        <fullName evidence="1">Uncharacterized protein</fullName>
    </submittedName>
</protein>
<sequence>MWCINTNIDKLMLGCLLYRDTSNNHSTSAIKIDPETLEHEGTITMPGLQTDGQSVVFTDGEYINQITACKDDGFVVRIYATSTDPALQQELQLKLARKCLHACGISLFDLEKDLHIISESY</sequence>
<evidence type="ECO:0000313" key="1">
    <source>
        <dbReference type="EMBL" id="CDQ87246.1"/>
    </source>
</evidence>
<dbReference type="GO" id="GO:0061630">
    <property type="term" value="F:ubiquitin protein ligase activity"/>
    <property type="evidence" value="ECO:0007669"/>
    <property type="project" value="TreeGrafter"/>
</dbReference>
<organism evidence="1 2">
    <name type="scientific">Oncorhynchus mykiss</name>
    <name type="common">Rainbow trout</name>
    <name type="synonym">Salmo gairdneri</name>
    <dbReference type="NCBI Taxonomy" id="8022"/>
    <lineage>
        <taxon>Eukaryota</taxon>
        <taxon>Metazoa</taxon>
        <taxon>Chordata</taxon>
        <taxon>Craniata</taxon>
        <taxon>Vertebrata</taxon>
        <taxon>Euteleostomi</taxon>
        <taxon>Actinopterygii</taxon>
        <taxon>Neopterygii</taxon>
        <taxon>Teleostei</taxon>
        <taxon>Protacanthopterygii</taxon>
        <taxon>Salmoniformes</taxon>
        <taxon>Salmonidae</taxon>
        <taxon>Salmoninae</taxon>
        <taxon>Oncorhynchus</taxon>
    </lineage>
</organism>
<evidence type="ECO:0000313" key="2">
    <source>
        <dbReference type="Proteomes" id="UP000193380"/>
    </source>
</evidence>
<reference evidence="1" key="2">
    <citation type="submission" date="2014-03" db="EMBL/GenBank/DDBJ databases">
        <authorList>
            <person name="Genoscope - CEA"/>
        </authorList>
    </citation>
    <scope>NUCLEOTIDE SEQUENCE</scope>
</reference>
<dbReference type="PANTHER" id="PTHR45943">
    <property type="entry name" value="E3 UBIQUITIN-PROTEIN LIGASE MYCBP2"/>
    <property type="match status" value="1"/>
</dbReference>
<dbReference type="AlphaFoldDB" id="A0A060Y6B9"/>
<dbReference type="EMBL" id="FR907760">
    <property type="protein sequence ID" value="CDQ87246.1"/>
    <property type="molecule type" value="Genomic_DNA"/>
</dbReference>
<proteinExistence type="predicted"/>
<dbReference type="PaxDb" id="8022-A0A060Y6B9"/>
<dbReference type="GO" id="GO:0005634">
    <property type="term" value="C:nucleus"/>
    <property type="evidence" value="ECO:0007669"/>
    <property type="project" value="TreeGrafter"/>
</dbReference>
<gene>
    <name evidence="1" type="ORF">GSONMT00026267001</name>
</gene>
<dbReference type="Proteomes" id="UP000193380">
    <property type="component" value="Unassembled WGS sequence"/>
</dbReference>
<dbReference type="GO" id="GO:0005886">
    <property type="term" value="C:plasma membrane"/>
    <property type="evidence" value="ECO:0007669"/>
    <property type="project" value="TreeGrafter"/>
</dbReference>
<dbReference type="GO" id="GO:0008582">
    <property type="term" value="P:regulation of synaptic assembly at neuromuscular junction"/>
    <property type="evidence" value="ECO:0007669"/>
    <property type="project" value="TreeGrafter"/>
</dbReference>
<reference evidence="1" key="1">
    <citation type="journal article" date="2014" name="Nat. Commun.">
        <title>The rainbow trout genome provides novel insights into evolution after whole-genome duplication in vertebrates.</title>
        <authorList>
            <person name="Berthelot C."/>
            <person name="Brunet F."/>
            <person name="Chalopin D."/>
            <person name="Juanchich A."/>
            <person name="Bernard M."/>
            <person name="Noel B."/>
            <person name="Bento P."/>
            <person name="Da Silva C."/>
            <person name="Labadie K."/>
            <person name="Alberti A."/>
            <person name="Aury J.M."/>
            <person name="Louis A."/>
            <person name="Dehais P."/>
            <person name="Bardou P."/>
            <person name="Montfort J."/>
            <person name="Klopp C."/>
            <person name="Cabau C."/>
            <person name="Gaspin C."/>
            <person name="Thorgaard G.H."/>
            <person name="Boussaha M."/>
            <person name="Quillet E."/>
            <person name="Guyomard R."/>
            <person name="Galiana D."/>
            <person name="Bobe J."/>
            <person name="Volff J.N."/>
            <person name="Genet C."/>
            <person name="Wincker P."/>
            <person name="Jaillon O."/>
            <person name="Roest Crollius H."/>
            <person name="Guiguen Y."/>
        </authorList>
    </citation>
    <scope>NUCLEOTIDE SEQUENCE [LARGE SCALE GENOMIC DNA]</scope>
</reference>
<dbReference type="GO" id="GO:0007411">
    <property type="term" value="P:axon guidance"/>
    <property type="evidence" value="ECO:0007669"/>
    <property type="project" value="TreeGrafter"/>
</dbReference>
<dbReference type="STRING" id="8022.A0A060Y6B9"/>
<dbReference type="PANTHER" id="PTHR45943:SF1">
    <property type="entry name" value="E3 UBIQUITIN-PROTEIN LIGASE MYCBP2"/>
    <property type="match status" value="1"/>
</dbReference>
<accession>A0A060Y6B9</accession>
<name>A0A060Y6B9_ONCMY</name>